<dbReference type="PANTHER" id="PTHR21621">
    <property type="entry name" value="RIBOSOMAL PROTEIN S6 MODIFICATION PROTEIN"/>
    <property type="match status" value="1"/>
</dbReference>
<sequence length="283" mass="32390">MPLVQQYPALQCLATACDNLNIPYRYLDRHHNFIEVKPAGSLSLFFANAATPFNSDVVNRICADKEFTYLLLNEVIAMPATLGFFNPDSLDIYELYRNVKSRTEIIETIQQNFSWPLIMKRNAGQQGNNVFLCPTEKDLHRALKKIYNPKSQQYDYVALAQEYIKPKAEYRLIFFREKLLLAYEKSIVGATFNGNLSPLHWDQAQAIPIEDQAQLAALADFAQPIFAPLPVTFAGLDVIEDEQGKLWLIEINTRPGFKFFIHSNGEQPLIEMYEKILQAILAH</sequence>
<dbReference type="GO" id="GO:0005737">
    <property type="term" value="C:cytoplasm"/>
    <property type="evidence" value="ECO:0007669"/>
    <property type="project" value="TreeGrafter"/>
</dbReference>
<name>A0A1G2QHN2_9BACT</name>
<comment type="caution">
    <text evidence="3">The sequence shown here is derived from an EMBL/GenBank/DDBJ whole genome shotgun (WGS) entry which is preliminary data.</text>
</comment>
<dbReference type="Pfam" id="PF08443">
    <property type="entry name" value="RimK"/>
    <property type="match status" value="1"/>
</dbReference>
<dbReference type="Gene3D" id="3.30.470.20">
    <property type="entry name" value="ATP-grasp fold, B domain"/>
    <property type="match status" value="1"/>
</dbReference>
<dbReference type="InterPro" id="IPR011761">
    <property type="entry name" value="ATP-grasp"/>
</dbReference>
<evidence type="ECO:0000313" key="3">
    <source>
        <dbReference type="EMBL" id="OHA60075.1"/>
    </source>
</evidence>
<reference evidence="3 4" key="1">
    <citation type="journal article" date="2016" name="Nat. Commun.">
        <title>Thousands of microbial genomes shed light on interconnected biogeochemical processes in an aquifer system.</title>
        <authorList>
            <person name="Anantharaman K."/>
            <person name="Brown C.T."/>
            <person name="Hug L.A."/>
            <person name="Sharon I."/>
            <person name="Castelle C.J."/>
            <person name="Probst A.J."/>
            <person name="Thomas B.C."/>
            <person name="Singh A."/>
            <person name="Wilkins M.J."/>
            <person name="Karaoz U."/>
            <person name="Brodie E.L."/>
            <person name="Williams K.H."/>
            <person name="Hubbard S.S."/>
            <person name="Banfield J.F."/>
        </authorList>
    </citation>
    <scope>NUCLEOTIDE SEQUENCE [LARGE SCALE GENOMIC DNA]</scope>
</reference>
<feature type="domain" description="ATP-grasp" evidence="2">
    <location>
        <begin position="68"/>
        <end position="281"/>
    </location>
</feature>
<dbReference type="STRING" id="1802439.A2589_00090"/>
<dbReference type="Gene3D" id="3.30.1490.20">
    <property type="entry name" value="ATP-grasp fold, A domain"/>
    <property type="match status" value="1"/>
</dbReference>
<dbReference type="GO" id="GO:0009432">
    <property type="term" value="P:SOS response"/>
    <property type="evidence" value="ECO:0007669"/>
    <property type="project" value="TreeGrafter"/>
</dbReference>
<evidence type="ECO:0000256" key="1">
    <source>
        <dbReference type="PROSITE-ProRule" id="PRU00409"/>
    </source>
</evidence>
<accession>A0A1G2QHN2</accession>
<gene>
    <name evidence="3" type="ORF">A2589_00090</name>
</gene>
<evidence type="ECO:0000313" key="4">
    <source>
        <dbReference type="Proteomes" id="UP000177838"/>
    </source>
</evidence>
<protein>
    <recommendedName>
        <fullName evidence="2">ATP-grasp domain-containing protein</fullName>
    </recommendedName>
</protein>
<evidence type="ECO:0000259" key="2">
    <source>
        <dbReference type="PROSITE" id="PS50975"/>
    </source>
</evidence>
<keyword evidence="1" id="KW-0067">ATP-binding</keyword>
<dbReference type="Proteomes" id="UP000177838">
    <property type="component" value="Unassembled WGS sequence"/>
</dbReference>
<keyword evidence="1" id="KW-0547">Nucleotide-binding</keyword>
<proteinExistence type="predicted"/>
<dbReference type="GO" id="GO:0046872">
    <property type="term" value="F:metal ion binding"/>
    <property type="evidence" value="ECO:0007669"/>
    <property type="project" value="InterPro"/>
</dbReference>
<dbReference type="PROSITE" id="PS50975">
    <property type="entry name" value="ATP_GRASP"/>
    <property type="match status" value="1"/>
</dbReference>
<dbReference type="GO" id="GO:0005524">
    <property type="term" value="F:ATP binding"/>
    <property type="evidence" value="ECO:0007669"/>
    <property type="project" value="UniProtKB-UniRule"/>
</dbReference>
<dbReference type="AlphaFoldDB" id="A0A1G2QHN2"/>
<dbReference type="InterPro" id="IPR013651">
    <property type="entry name" value="ATP-grasp_RimK-type"/>
</dbReference>
<dbReference type="InterPro" id="IPR013815">
    <property type="entry name" value="ATP_grasp_subdomain_1"/>
</dbReference>
<dbReference type="GO" id="GO:0018169">
    <property type="term" value="F:ribosomal S6-glutamic acid ligase activity"/>
    <property type="evidence" value="ECO:0007669"/>
    <property type="project" value="TreeGrafter"/>
</dbReference>
<dbReference type="PANTHER" id="PTHR21621:SF0">
    <property type="entry name" value="BETA-CITRYLGLUTAMATE SYNTHASE B-RELATED"/>
    <property type="match status" value="1"/>
</dbReference>
<organism evidence="3 4">
    <name type="scientific">Candidatus Vogelbacteria bacterium RIFOXYD1_FULL_46_19</name>
    <dbReference type="NCBI Taxonomy" id="1802439"/>
    <lineage>
        <taxon>Bacteria</taxon>
        <taxon>Candidatus Vogeliibacteriota</taxon>
    </lineage>
</organism>
<dbReference type="SUPFAM" id="SSF56059">
    <property type="entry name" value="Glutathione synthetase ATP-binding domain-like"/>
    <property type="match status" value="1"/>
</dbReference>
<dbReference type="EMBL" id="MHTK01000002">
    <property type="protein sequence ID" value="OHA60075.1"/>
    <property type="molecule type" value="Genomic_DNA"/>
</dbReference>